<dbReference type="Proteomes" id="UP000199533">
    <property type="component" value="Unassembled WGS sequence"/>
</dbReference>
<dbReference type="OrthoDB" id="3078579at2"/>
<dbReference type="Pfam" id="PF24828">
    <property type="entry name" value="DUF7713"/>
    <property type="match status" value="1"/>
</dbReference>
<feature type="domain" description="DUF7713" evidence="2">
    <location>
        <begin position="93"/>
        <end position="142"/>
    </location>
</feature>
<name>A0A1I4H2Z6_9PROT</name>
<dbReference type="RefSeq" id="WP_090703555.1">
    <property type="nucleotide sequence ID" value="NZ_FOSP01000067.1"/>
</dbReference>
<keyword evidence="4" id="KW-1185">Reference proteome</keyword>
<dbReference type="AlphaFoldDB" id="A0A1I4H2Z6"/>
<gene>
    <name evidence="3" type="ORF">SAMN05216302_106710</name>
</gene>
<dbReference type="InterPro" id="IPR056103">
    <property type="entry name" value="DUF7686"/>
</dbReference>
<evidence type="ECO:0000313" key="4">
    <source>
        <dbReference type="Proteomes" id="UP000199533"/>
    </source>
</evidence>
<dbReference type="STRING" id="52441.SAMN05216302_106710"/>
<evidence type="ECO:0000313" key="3">
    <source>
        <dbReference type="EMBL" id="SFL35786.1"/>
    </source>
</evidence>
<proteinExistence type="predicted"/>
<protein>
    <submittedName>
        <fullName evidence="3">Uncharacterized protein</fullName>
    </submittedName>
</protein>
<accession>A0A1I4H2Z6</accession>
<dbReference type="InterPro" id="IPR056130">
    <property type="entry name" value="DUF7713"/>
</dbReference>
<feature type="domain" description="DUF7686" evidence="1">
    <location>
        <begin position="14"/>
        <end position="83"/>
    </location>
</feature>
<dbReference type="Pfam" id="PF24735">
    <property type="entry name" value="DUF7686"/>
    <property type="match status" value="1"/>
</dbReference>
<sequence length="143" mass="16123">MNKERIILEKASEFFPHTETYLDASGINREFALNLREVMGDGGYIVTAIETDVEDGYEFESYSETNPFNALASVRSKIRRGLATKYLLLEEDRVALRFDEFQGRIGSGGVIIDGQFITFAELCEMLQVYEGFSITLSITNPSL</sequence>
<evidence type="ECO:0000259" key="2">
    <source>
        <dbReference type="Pfam" id="PF24828"/>
    </source>
</evidence>
<organism evidence="3 4">
    <name type="scientific">Nitrosomonas aestuarii</name>
    <dbReference type="NCBI Taxonomy" id="52441"/>
    <lineage>
        <taxon>Bacteria</taxon>
        <taxon>Pseudomonadati</taxon>
        <taxon>Pseudomonadota</taxon>
        <taxon>Betaproteobacteria</taxon>
        <taxon>Nitrosomonadales</taxon>
        <taxon>Nitrosomonadaceae</taxon>
        <taxon>Nitrosomonas</taxon>
    </lineage>
</organism>
<reference evidence="4" key="1">
    <citation type="submission" date="2016-10" db="EMBL/GenBank/DDBJ databases">
        <authorList>
            <person name="Varghese N."/>
            <person name="Submissions S."/>
        </authorList>
    </citation>
    <scope>NUCLEOTIDE SEQUENCE [LARGE SCALE GENOMIC DNA]</scope>
    <source>
        <strain evidence="4">Nm69</strain>
    </source>
</reference>
<dbReference type="EMBL" id="FOSP01000067">
    <property type="protein sequence ID" value="SFL35786.1"/>
    <property type="molecule type" value="Genomic_DNA"/>
</dbReference>
<evidence type="ECO:0000259" key="1">
    <source>
        <dbReference type="Pfam" id="PF24735"/>
    </source>
</evidence>